<evidence type="ECO:0000256" key="2">
    <source>
        <dbReference type="ARBA" id="ARBA00022723"/>
    </source>
</evidence>
<protein>
    <submittedName>
        <fullName evidence="4">Putative nuclease HARBI1</fullName>
    </submittedName>
</protein>
<dbReference type="EMBL" id="VSRR010030433">
    <property type="protein sequence ID" value="MPC70043.1"/>
    <property type="molecule type" value="Genomic_DNA"/>
</dbReference>
<dbReference type="Pfam" id="PF13359">
    <property type="entry name" value="DDE_Tnp_4"/>
    <property type="match status" value="1"/>
</dbReference>
<organism evidence="4 5">
    <name type="scientific">Portunus trituberculatus</name>
    <name type="common">Swimming crab</name>
    <name type="synonym">Neptunus trituberculatus</name>
    <dbReference type="NCBI Taxonomy" id="210409"/>
    <lineage>
        <taxon>Eukaryota</taxon>
        <taxon>Metazoa</taxon>
        <taxon>Ecdysozoa</taxon>
        <taxon>Arthropoda</taxon>
        <taxon>Crustacea</taxon>
        <taxon>Multicrustacea</taxon>
        <taxon>Malacostraca</taxon>
        <taxon>Eumalacostraca</taxon>
        <taxon>Eucarida</taxon>
        <taxon>Decapoda</taxon>
        <taxon>Pleocyemata</taxon>
        <taxon>Brachyura</taxon>
        <taxon>Eubrachyura</taxon>
        <taxon>Portunoidea</taxon>
        <taxon>Portunidae</taxon>
        <taxon>Portuninae</taxon>
        <taxon>Portunus</taxon>
    </lineage>
</organism>
<sequence length="85" mass="9735">MVRYSLVGATHDAFVWTNSDLKQQFDRGQFGDFVLIGDSGYPLEPRLMVPIINPTTPAEELYNKSHAQTRVIVEQTNEILKNHFK</sequence>
<gene>
    <name evidence="4" type="primary">HARBI1_1</name>
    <name evidence="4" type="ORF">E2C01_064278</name>
</gene>
<keyword evidence="5" id="KW-1185">Reference proteome</keyword>
<keyword evidence="2" id="KW-0479">Metal-binding</keyword>
<dbReference type="GO" id="GO:0046872">
    <property type="term" value="F:metal ion binding"/>
    <property type="evidence" value="ECO:0007669"/>
    <property type="project" value="UniProtKB-KW"/>
</dbReference>
<dbReference type="Proteomes" id="UP000324222">
    <property type="component" value="Unassembled WGS sequence"/>
</dbReference>
<evidence type="ECO:0000256" key="1">
    <source>
        <dbReference type="ARBA" id="ARBA00001968"/>
    </source>
</evidence>
<evidence type="ECO:0000313" key="5">
    <source>
        <dbReference type="Proteomes" id="UP000324222"/>
    </source>
</evidence>
<comment type="cofactor">
    <cofactor evidence="1">
        <name>a divalent metal cation</name>
        <dbReference type="ChEBI" id="CHEBI:60240"/>
    </cofactor>
</comment>
<comment type="caution">
    <text evidence="4">The sequence shown here is derived from an EMBL/GenBank/DDBJ whole genome shotgun (WGS) entry which is preliminary data.</text>
</comment>
<evidence type="ECO:0000313" key="4">
    <source>
        <dbReference type="EMBL" id="MPC70043.1"/>
    </source>
</evidence>
<evidence type="ECO:0000259" key="3">
    <source>
        <dbReference type="Pfam" id="PF13359"/>
    </source>
</evidence>
<accession>A0A5B7HIM7</accession>
<proteinExistence type="predicted"/>
<dbReference type="InterPro" id="IPR027806">
    <property type="entry name" value="HARBI1_dom"/>
</dbReference>
<dbReference type="AlphaFoldDB" id="A0A5B7HIM7"/>
<name>A0A5B7HIM7_PORTR</name>
<reference evidence="4 5" key="1">
    <citation type="submission" date="2019-05" db="EMBL/GenBank/DDBJ databases">
        <title>Another draft genome of Portunus trituberculatus and its Hox gene families provides insights of decapod evolution.</title>
        <authorList>
            <person name="Jeong J.-H."/>
            <person name="Song I."/>
            <person name="Kim S."/>
            <person name="Choi T."/>
            <person name="Kim D."/>
            <person name="Ryu S."/>
            <person name="Kim W."/>
        </authorList>
    </citation>
    <scope>NUCLEOTIDE SEQUENCE [LARGE SCALE GENOMIC DNA]</scope>
    <source>
        <tissue evidence="4">Muscle</tissue>
    </source>
</reference>
<feature type="domain" description="DDE Tnp4" evidence="3">
    <location>
        <begin position="7"/>
        <end position="85"/>
    </location>
</feature>